<comment type="subcellular location">
    <subcellularLocation>
        <location evidence="1">Nucleus</location>
    </subcellularLocation>
</comment>
<comment type="similarity">
    <text evidence="2">Belongs to the eukaryotic/archaeal RNase P protein component 1 family.</text>
</comment>
<dbReference type="GO" id="GO:0005634">
    <property type="term" value="C:nucleus"/>
    <property type="evidence" value="ECO:0007669"/>
    <property type="project" value="UniProtKB-SubCell"/>
</dbReference>
<dbReference type="RefSeq" id="XP_002673451.1">
    <property type="nucleotide sequence ID" value="XM_002673405.1"/>
</dbReference>
<dbReference type="VEuPathDB" id="AmoebaDB:NAEGRDRAFT_51536"/>
<evidence type="ECO:0000256" key="1">
    <source>
        <dbReference type="ARBA" id="ARBA00004123"/>
    </source>
</evidence>
<dbReference type="PANTHER" id="PTHR13348">
    <property type="entry name" value="RIBONUCLEASE P SUBUNIT P29"/>
    <property type="match status" value="1"/>
</dbReference>
<dbReference type="PANTHER" id="PTHR13348:SF0">
    <property type="entry name" value="RIBONUCLEASE P PROTEIN SUBUNIT P29"/>
    <property type="match status" value="1"/>
</dbReference>
<reference evidence="4 5" key="1">
    <citation type="journal article" date="2010" name="Cell">
        <title>The genome of Naegleria gruberi illuminates early eukaryotic versatility.</title>
        <authorList>
            <person name="Fritz-Laylin L.K."/>
            <person name="Prochnik S.E."/>
            <person name="Ginger M.L."/>
            <person name="Dacks J.B."/>
            <person name="Carpenter M.L."/>
            <person name="Field M.C."/>
            <person name="Kuo A."/>
            <person name="Paredez A."/>
            <person name="Chapman J."/>
            <person name="Pham J."/>
            <person name="Shu S."/>
            <person name="Neupane R."/>
            <person name="Cipriano M."/>
            <person name="Mancuso J."/>
            <person name="Tu H."/>
            <person name="Salamov A."/>
            <person name="Lindquist E."/>
            <person name="Shapiro H."/>
            <person name="Lucas S."/>
            <person name="Grigoriev I.V."/>
            <person name="Cande W.Z."/>
            <person name="Fulton C."/>
            <person name="Rokhsar D.S."/>
            <person name="Dawson S.C."/>
        </authorList>
    </citation>
    <scope>NUCLEOTIDE SEQUENCE [LARGE SCALE GENOMIC DNA]</scope>
    <source>
        <strain evidence="4 5">NEG-M</strain>
    </source>
</reference>
<dbReference type="GO" id="GO:0000172">
    <property type="term" value="C:ribonuclease MRP complex"/>
    <property type="evidence" value="ECO:0007669"/>
    <property type="project" value="InterPro"/>
</dbReference>
<dbReference type="Gene3D" id="2.30.30.210">
    <property type="entry name" value="Ribonuclease P/MRP, subunit p29"/>
    <property type="match status" value="1"/>
</dbReference>
<feature type="compositionally biased region" description="Polar residues" evidence="3">
    <location>
        <begin position="358"/>
        <end position="373"/>
    </location>
</feature>
<keyword evidence="5" id="KW-1185">Reference proteome</keyword>
<sequence length="606" mass="69315">MKRSREGGNSSSSAKKTNDFSSPKSLVDVSASSSSTNTNSSNREKFSQQLTQGKDQKRRGTSSSYSSKQTSGNSYGDSKSMVDKKKRSELIKHFQANYNKRYALIQYRHIDIKVDKSLTKKSKDESEKESADERKATCDNLYSLWKRNSFIWEMIEDFTKYSKSGGGGFDLFNFPNLSIELTHYLLCLIDSKKKPQDLKSLDYKDVVTNNVQLPSIYHRGAEDQATHRFQLSFVNSMRSGKEMVLLRMRAYNSTDEEISEDLRKLATHSSFAIARAVSVYQLFNDAKVLPHSFEEYGNYTCLFSSPSFKKTSPATSYVKHKAEAFSLLNSIAQSNKVISKNEDSNKKKNKKPSTISKDSSTTATDPQENSQQRPLLKIKERLRRKNANHFSHQHSNKNNKKNTSSTIATPTKKKRKMDTSDDTTIVVEATATTSDVNNTATTTTIENQQSSSSEEKKKQEKTKRKYEEYLPLNEMWKEYMKTTLGPSSLVNNETLLKVDYHGCIFKVVKSKCGSYVGKEGIMIKESENTFQILSRENKTFTIPKNGSIFQFTFEKEVINKSPKVKDTPKQQPQYKHFQVEIIGTQFCFRTYDRASKRFKRRDIIDL</sequence>
<dbReference type="OMA" id="HFQANYN"/>
<protein>
    <submittedName>
        <fullName evidence="4">Predicted protein</fullName>
    </submittedName>
</protein>
<feature type="region of interest" description="Disordered" evidence="3">
    <location>
        <begin position="1"/>
        <end position="82"/>
    </location>
</feature>
<evidence type="ECO:0000313" key="5">
    <source>
        <dbReference type="Proteomes" id="UP000006671"/>
    </source>
</evidence>
<dbReference type="Pfam" id="PF01868">
    <property type="entry name" value="RNase_P-MRP_p29"/>
    <property type="match status" value="1"/>
</dbReference>
<feature type="compositionally biased region" description="Low complexity" evidence="3">
    <location>
        <begin position="438"/>
        <end position="452"/>
    </location>
</feature>
<dbReference type="SUPFAM" id="SSF101744">
    <property type="entry name" value="Rof/RNase P subunit-like"/>
    <property type="match status" value="1"/>
</dbReference>
<dbReference type="InterPro" id="IPR016848">
    <property type="entry name" value="RNase_P/MRP_Rpp29-subunit"/>
</dbReference>
<feature type="region of interest" description="Disordered" evidence="3">
    <location>
        <begin position="388"/>
        <end position="422"/>
    </location>
</feature>
<evidence type="ECO:0000256" key="3">
    <source>
        <dbReference type="SAM" id="MobiDB-lite"/>
    </source>
</evidence>
<dbReference type="GO" id="GO:0033204">
    <property type="term" value="F:ribonuclease P RNA binding"/>
    <property type="evidence" value="ECO:0007669"/>
    <property type="project" value="InterPro"/>
</dbReference>
<evidence type="ECO:0000256" key="2">
    <source>
        <dbReference type="ARBA" id="ARBA00006181"/>
    </source>
</evidence>
<evidence type="ECO:0000313" key="4">
    <source>
        <dbReference type="EMBL" id="EFC40707.1"/>
    </source>
</evidence>
<organism evidence="5">
    <name type="scientific">Naegleria gruberi</name>
    <name type="common">Amoeba</name>
    <dbReference type="NCBI Taxonomy" id="5762"/>
    <lineage>
        <taxon>Eukaryota</taxon>
        <taxon>Discoba</taxon>
        <taxon>Heterolobosea</taxon>
        <taxon>Tetramitia</taxon>
        <taxon>Eutetramitia</taxon>
        <taxon>Vahlkampfiidae</taxon>
        <taxon>Naegleria</taxon>
    </lineage>
</organism>
<dbReference type="GO" id="GO:0001682">
    <property type="term" value="P:tRNA 5'-leader removal"/>
    <property type="evidence" value="ECO:0007669"/>
    <property type="project" value="InterPro"/>
</dbReference>
<feature type="compositionally biased region" description="Low complexity" evidence="3">
    <location>
        <begin position="61"/>
        <end position="75"/>
    </location>
</feature>
<dbReference type="STRING" id="5762.D2VQW6"/>
<dbReference type="GO" id="GO:0006364">
    <property type="term" value="P:rRNA processing"/>
    <property type="evidence" value="ECO:0007669"/>
    <property type="project" value="TreeGrafter"/>
</dbReference>
<dbReference type="GO" id="GO:0030677">
    <property type="term" value="C:ribonuclease P complex"/>
    <property type="evidence" value="ECO:0007669"/>
    <property type="project" value="InterPro"/>
</dbReference>
<dbReference type="EMBL" id="GG738890">
    <property type="protein sequence ID" value="EFC40707.1"/>
    <property type="molecule type" value="Genomic_DNA"/>
</dbReference>
<dbReference type="KEGG" id="ngr:NAEGRDRAFT_51536"/>
<dbReference type="SMART" id="SM00538">
    <property type="entry name" value="POP4"/>
    <property type="match status" value="1"/>
</dbReference>
<name>D2VQW6_NAEGR</name>
<feature type="compositionally biased region" description="Low complexity" evidence="3">
    <location>
        <begin position="21"/>
        <end position="41"/>
    </location>
</feature>
<feature type="region of interest" description="Disordered" evidence="3">
    <location>
        <begin position="438"/>
        <end position="464"/>
    </location>
</feature>
<proteinExistence type="inferred from homology"/>
<accession>D2VQW6</accession>
<gene>
    <name evidence="4" type="ORF">NAEGRDRAFT_51536</name>
</gene>
<dbReference type="Proteomes" id="UP000006671">
    <property type="component" value="Unassembled WGS sequence"/>
</dbReference>
<dbReference type="InterPro" id="IPR036980">
    <property type="entry name" value="RNase_P/MRP_Rpp29_sf"/>
</dbReference>
<dbReference type="OrthoDB" id="124041at2759"/>
<feature type="region of interest" description="Disordered" evidence="3">
    <location>
        <begin position="338"/>
        <end position="376"/>
    </location>
</feature>
<dbReference type="AlphaFoldDB" id="D2VQW6"/>
<dbReference type="InterPro" id="IPR023534">
    <property type="entry name" value="Rof/RNase_P-like"/>
</dbReference>
<dbReference type="InterPro" id="IPR002730">
    <property type="entry name" value="Rpp29/RNP1"/>
</dbReference>
<dbReference type="GeneID" id="8864533"/>
<feature type="compositionally biased region" description="Basic residues" evidence="3">
    <location>
        <begin position="388"/>
        <end position="400"/>
    </location>
</feature>
<dbReference type="InParanoid" id="D2VQW6"/>
<dbReference type="eggNOG" id="KOG4046">
    <property type="taxonomic scope" value="Eukaryota"/>
</dbReference>